<protein>
    <submittedName>
        <fullName evidence="3">Sortase domain-bontaining protein</fullName>
    </submittedName>
</protein>
<keyword evidence="4" id="KW-1185">Reference proteome</keyword>
<keyword evidence="1" id="KW-0378">Hydrolase</keyword>
<dbReference type="Pfam" id="PF04203">
    <property type="entry name" value="Sortase"/>
    <property type="match status" value="1"/>
</dbReference>
<evidence type="ECO:0000313" key="3">
    <source>
        <dbReference type="EMBL" id="MFC4554908.1"/>
    </source>
</evidence>
<accession>A0ABV9DAI5</accession>
<feature type="compositionally biased region" description="Basic and acidic residues" evidence="2">
    <location>
        <begin position="82"/>
        <end position="93"/>
    </location>
</feature>
<gene>
    <name evidence="3" type="ORF">ACFO3F_06590</name>
</gene>
<dbReference type="EMBL" id="JBHSGF010000004">
    <property type="protein sequence ID" value="MFC4554908.1"/>
    <property type="molecule type" value="Genomic_DNA"/>
</dbReference>
<dbReference type="InterPro" id="IPR005754">
    <property type="entry name" value="Sortase"/>
</dbReference>
<organism evidence="3 4">
    <name type="scientific">Georgenia faecalis</name>
    <dbReference type="NCBI Taxonomy" id="2483799"/>
    <lineage>
        <taxon>Bacteria</taxon>
        <taxon>Bacillati</taxon>
        <taxon>Actinomycetota</taxon>
        <taxon>Actinomycetes</taxon>
        <taxon>Micrococcales</taxon>
        <taxon>Bogoriellaceae</taxon>
        <taxon>Georgenia</taxon>
    </lineage>
</organism>
<proteinExistence type="predicted"/>
<dbReference type="InterPro" id="IPR042001">
    <property type="entry name" value="Sortase_F"/>
</dbReference>
<evidence type="ECO:0000256" key="1">
    <source>
        <dbReference type="ARBA" id="ARBA00022801"/>
    </source>
</evidence>
<dbReference type="CDD" id="cd05829">
    <property type="entry name" value="Sortase_F"/>
    <property type="match status" value="1"/>
</dbReference>
<dbReference type="Proteomes" id="UP001595955">
    <property type="component" value="Unassembled WGS sequence"/>
</dbReference>
<evidence type="ECO:0000313" key="4">
    <source>
        <dbReference type="Proteomes" id="UP001595955"/>
    </source>
</evidence>
<dbReference type="SUPFAM" id="SSF63817">
    <property type="entry name" value="Sortase"/>
    <property type="match status" value="1"/>
</dbReference>
<dbReference type="Gene3D" id="2.40.260.10">
    <property type="entry name" value="Sortase"/>
    <property type="match status" value="1"/>
</dbReference>
<reference evidence="4" key="1">
    <citation type="journal article" date="2019" name="Int. J. Syst. Evol. Microbiol.">
        <title>The Global Catalogue of Microorganisms (GCM) 10K type strain sequencing project: providing services to taxonomists for standard genome sequencing and annotation.</title>
        <authorList>
            <consortium name="The Broad Institute Genomics Platform"/>
            <consortium name="The Broad Institute Genome Sequencing Center for Infectious Disease"/>
            <person name="Wu L."/>
            <person name="Ma J."/>
        </authorList>
    </citation>
    <scope>NUCLEOTIDE SEQUENCE [LARGE SCALE GENOMIC DNA]</scope>
    <source>
        <strain evidence="4">JCM 3369</strain>
    </source>
</reference>
<feature type="region of interest" description="Disordered" evidence="2">
    <location>
        <begin position="35"/>
        <end position="105"/>
    </location>
</feature>
<dbReference type="RefSeq" id="WP_122823923.1">
    <property type="nucleotide sequence ID" value="NZ_CP033325.1"/>
</dbReference>
<name>A0ABV9DAI5_9MICO</name>
<dbReference type="InterPro" id="IPR023365">
    <property type="entry name" value="Sortase_dom-sf"/>
</dbReference>
<evidence type="ECO:0000256" key="2">
    <source>
        <dbReference type="SAM" id="MobiDB-lite"/>
    </source>
</evidence>
<sequence length="251" mass="25716">MTRRAGAITASVLLAVVIVVGLGIVLIGPATVLGEGASAPSRTVGEPTTEATGSPAGETPEPADAAPSSAGAPGATSSAERSWNEHLGLREPDPDAPVGPQPIPEAADVPVRVRIPAIGVDSSLEDLVRSGEGVLQPPVVPELAGWFTGGTVPGDIGPAVIAGHVDSGVAGAVFRDLDQLEPGAEILVEMSGGEVVTFRMDRADVVRQAQFPSVEVYGPVPDRQLRLITCHTFDPDNRDYVDNLVIFATAA</sequence>
<feature type="compositionally biased region" description="Low complexity" evidence="2">
    <location>
        <begin position="58"/>
        <end position="79"/>
    </location>
</feature>
<comment type="caution">
    <text evidence="3">The sequence shown here is derived from an EMBL/GenBank/DDBJ whole genome shotgun (WGS) entry which is preliminary data.</text>
</comment>